<keyword evidence="3 9" id="KW-0812">Transmembrane</keyword>
<comment type="subcellular location">
    <subcellularLocation>
        <location evidence="1">Cell membrane</location>
        <topology evidence="1">Multi-pass membrane protein</topology>
    </subcellularLocation>
</comment>
<dbReference type="EMBL" id="UXSR01000276">
    <property type="protein sequence ID" value="VDD75915.1"/>
    <property type="molecule type" value="Genomic_DNA"/>
</dbReference>
<feature type="transmembrane region" description="Helical" evidence="9">
    <location>
        <begin position="152"/>
        <end position="172"/>
    </location>
</feature>
<dbReference type="Pfam" id="PF00001">
    <property type="entry name" value="7tm_1"/>
    <property type="match status" value="1"/>
</dbReference>
<dbReference type="InterPro" id="IPR000276">
    <property type="entry name" value="GPCR_Rhodpsn"/>
</dbReference>
<dbReference type="Proteomes" id="UP000267029">
    <property type="component" value="Unassembled WGS sequence"/>
</dbReference>
<dbReference type="AlphaFoldDB" id="A0A0R3U5C5"/>
<keyword evidence="5" id="KW-0297">G-protein coupled receptor</keyword>
<dbReference type="GO" id="GO:0007218">
    <property type="term" value="P:neuropeptide signaling pathway"/>
    <property type="evidence" value="ECO:0007669"/>
    <property type="project" value="TreeGrafter"/>
</dbReference>
<organism evidence="11 12">
    <name type="scientific">Mesocestoides corti</name>
    <name type="common">Flatworm</name>
    <dbReference type="NCBI Taxonomy" id="53468"/>
    <lineage>
        <taxon>Eukaryota</taxon>
        <taxon>Metazoa</taxon>
        <taxon>Spiralia</taxon>
        <taxon>Lophotrochozoa</taxon>
        <taxon>Platyhelminthes</taxon>
        <taxon>Cestoda</taxon>
        <taxon>Eucestoda</taxon>
        <taxon>Cyclophyllidea</taxon>
        <taxon>Mesocestoididae</taxon>
        <taxon>Mesocestoides</taxon>
    </lineage>
</organism>
<protein>
    <recommendedName>
        <fullName evidence="10">G-protein coupled receptors family 1 profile domain-containing protein</fullName>
    </recommendedName>
</protein>
<dbReference type="Gene3D" id="1.20.1070.10">
    <property type="entry name" value="Rhodopsin 7-helix transmembrane proteins"/>
    <property type="match status" value="1"/>
</dbReference>
<evidence type="ECO:0000256" key="7">
    <source>
        <dbReference type="ARBA" id="ARBA00023170"/>
    </source>
</evidence>
<evidence type="ECO:0000259" key="10">
    <source>
        <dbReference type="PROSITE" id="PS50262"/>
    </source>
</evidence>
<evidence type="ECO:0000256" key="5">
    <source>
        <dbReference type="ARBA" id="ARBA00023040"/>
    </source>
</evidence>
<dbReference type="STRING" id="53468.A0A0R3U5C5"/>
<dbReference type="GO" id="GO:0042923">
    <property type="term" value="F:neuropeptide binding"/>
    <property type="evidence" value="ECO:0007669"/>
    <property type="project" value="TreeGrafter"/>
</dbReference>
<keyword evidence="4 9" id="KW-1133">Transmembrane helix</keyword>
<accession>A0A0R3U5C5</accession>
<proteinExistence type="predicted"/>
<dbReference type="SUPFAM" id="SSF81321">
    <property type="entry name" value="Family A G protein-coupled receptor-like"/>
    <property type="match status" value="1"/>
</dbReference>
<keyword evidence="7" id="KW-0675">Receptor</keyword>
<reference evidence="11 12" key="1">
    <citation type="submission" date="2018-10" db="EMBL/GenBank/DDBJ databases">
        <authorList>
            <consortium name="Pathogen Informatics"/>
        </authorList>
    </citation>
    <scope>NUCLEOTIDE SEQUENCE [LARGE SCALE GENOMIC DNA]</scope>
</reference>
<dbReference type="PANTHER" id="PTHR24229:SF40">
    <property type="entry name" value="ALLATOSTATIN C RECEPTOR 1-RELATED"/>
    <property type="match status" value="1"/>
</dbReference>
<dbReference type="GO" id="GO:0043005">
    <property type="term" value="C:neuron projection"/>
    <property type="evidence" value="ECO:0007669"/>
    <property type="project" value="TreeGrafter"/>
</dbReference>
<feature type="transmembrane region" description="Helical" evidence="9">
    <location>
        <begin position="27"/>
        <end position="47"/>
    </location>
</feature>
<evidence type="ECO:0000313" key="12">
    <source>
        <dbReference type="Proteomes" id="UP000267029"/>
    </source>
</evidence>
<evidence type="ECO:0000256" key="6">
    <source>
        <dbReference type="ARBA" id="ARBA00023136"/>
    </source>
</evidence>
<evidence type="ECO:0000313" key="11">
    <source>
        <dbReference type="EMBL" id="VDD75915.1"/>
    </source>
</evidence>
<evidence type="ECO:0000256" key="8">
    <source>
        <dbReference type="ARBA" id="ARBA00023224"/>
    </source>
</evidence>
<keyword evidence="6 9" id="KW-0472">Membrane</keyword>
<feature type="transmembrane region" description="Helical" evidence="9">
    <location>
        <begin position="113"/>
        <end position="131"/>
    </location>
</feature>
<evidence type="ECO:0000256" key="9">
    <source>
        <dbReference type="SAM" id="Phobius"/>
    </source>
</evidence>
<dbReference type="PANTHER" id="PTHR24229">
    <property type="entry name" value="NEUROPEPTIDES RECEPTOR"/>
    <property type="match status" value="1"/>
</dbReference>
<keyword evidence="12" id="KW-1185">Reference proteome</keyword>
<feature type="domain" description="G-protein coupled receptors family 1 profile" evidence="10">
    <location>
        <begin position="42"/>
        <end position="312"/>
    </location>
</feature>
<gene>
    <name evidence="11" type="ORF">MCOS_LOCUS1918</name>
</gene>
<feature type="transmembrane region" description="Helical" evidence="9">
    <location>
        <begin position="252"/>
        <end position="275"/>
    </location>
</feature>
<dbReference type="PROSITE" id="PS50262">
    <property type="entry name" value="G_PROTEIN_RECEP_F1_2"/>
    <property type="match status" value="1"/>
</dbReference>
<dbReference type="GO" id="GO:0005886">
    <property type="term" value="C:plasma membrane"/>
    <property type="evidence" value="ECO:0007669"/>
    <property type="project" value="UniProtKB-SubCell"/>
</dbReference>
<dbReference type="GO" id="GO:0004930">
    <property type="term" value="F:G protein-coupled receptor activity"/>
    <property type="evidence" value="ECO:0007669"/>
    <property type="project" value="UniProtKB-KW"/>
</dbReference>
<dbReference type="OrthoDB" id="9990906at2759"/>
<evidence type="ECO:0000256" key="4">
    <source>
        <dbReference type="ARBA" id="ARBA00022989"/>
    </source>
</evidence>
<feature type="transmembrane region" description="Helical" evidence="9">
    <location>
        <begin position="198"/>
        <end position="224"/>
    </location>
</feature>
<keyword evidence="8" id="KW-0807">Transducer</keyword>
<feature type="transmembrane region" description="Helical" evidence="9">
    <location>
        <begin position="59"/>
        <end position="80"/>
    </location>
</feature>
<dbReference type="PRINTS" id="PR00237">
    <property type="entry name" value="GPCRRHODOPSN"/>
</dbReference>
<sequence length="329" mass="36559">MSGGAHYANNCALVTNSSDFSELVGMFRAYVSPVIAIAGITGNLLIIATFAREQPRTRFSVFAISLAIAHTVSLIVNTIIDDFFGRGLAYATDGRFFLKFDATSEAACKLLEFLPRMMYFVASYLVVVFSIDRTLAVYNPIKYHACRYQRQAIIACLVVVFIGAIGNTPTLVVQTLERQEGGCTACRMVHNETILKDFFIVSTTLVTFFIPVIAVFALNVVIVLRLWRAHQWRQTAGVSGGAQEVGRITGHLAMTTCFLLLYIPLGFVVLVRLHYTLHHSEDYTPRATQVINLSKFFSSLKDIAYAVNCFIYAAFLGNFRARLVRLCKG</sequence>
<evidence type="ECO:0000256" key="3">
    <source>
        <dbReference type="ARBA" id="ARBA00022692"/>
    </source>
</evidence>
<keyword evidence="2" id="KW-1003">Cell membrane</keyword>
<name>A0A0R3U5C5_MESCO</name>
<evidence type="ECO:0000256" key="1">
    <source>
        <dbReference type="ARBA" id="ARBA00004651"/>
    </source>
</evidence>
<dbReference type="InterPro" id="IPR017452">
    <property type="entry name" value="GPCR_Rhodpsn_7TM"/>
</dbReference>
<evidence type="ECO:0000256" key="2">
    <source>
        <dbReference type="ARBA" id="ARBA00022475"/>
    </source>
</evidence>
<feature type="transmembrane region" description="Helical" evidence="9">
    <location>
        <begin position="303"/>
        <end position="321"/>
    </location>
</feature>